<evidence type="ECO:0000256" key="2">
    <source>
        <dbReference type="ARBA" id="ARBA00023015"/>
    </source>
</evidence>
<dbReference type="Gene3D" id="1.10.10.10">
    <property type="entry name" value="Winged helix-like DNA-binding domain superfamily/Winged helix DNA-binding domain"/>
    <property type="match status" value="1"/>
</dbReference>
<dbReference type="InterPro" id="IPR041916">
    <property type="entry name" value="Anti_sigma_zinc_sf"/>
</dbReference>
<feature type="compositionally biased region" description="Low complexity" evidence="6">
    <location>
        <begin position="455"/>
        <end position="491"/>
    </location>
</feature>
<feature type="compositionally biased region" description="Low complexity" evidence="6">
    <location>
        <begin position="432"/>
        <end position="447"/>
    </location>
</feature>
<feature type="region of interest" description="Disordered" evidence="6">
    <location>
        <begin position="411"/>
        <end position="522"/>
    </location>
</feature>
<dbReference type="InterPro" id="IPR014284">
    <property type="entry name" value="RNA_pol_sigma-70_dom"/>
</dbReference>
<dbReference type="SUPFAM" id="SSF88659">
    <property type="entry name" value="Sigma3 and sigma4 domains of RNA polymerase sigma factors"/>
    <property type="match status" value="1"/>
</dbReference>
<dbReference type="NCBIfam" id="TIGR02937">
    <property type="entry name" value="sigma70-ECF"/>
    <property type="match status" value="1"/>
</dbReference>
<dbReference type="GO" id="GO:0003677">
    <property type="term" value="F:DNA binding"/>
    <property type="evidence" value="ECO:0007669"/>
    <property type="project" value="UniProtKB-KW"/>
</dbReference>
<evidence type="ECO:0000313" key="11">
    <source>
        <dbReference type="Proteomes" id="UP000610846"/>
    </source>
</evidence>
<dbReference type="InterPro" id="IPR013325">
    <property type="entry name" value="RNA_pol_sigma_r2"/>
</dbReference>
<reference evidence="10" key="2">
    <citation type="submission" date="2020-09" db="EMBL/GenBank/DDBJ databases">
        <authorList>
            <person name="Yu Y."/>
        </authorList>
    </citation>
    <scope>NUCLEOTIDE SEQUENCE</scope>
    <source>
        <strain evidence="10">KCTC 49039</strain>
    </source>
</reference>
<dbReference type="InterPro" id="IPR039425">
    <property type="entry name" value="RNA_pol_sigma-70-like"/>
</dbReference>
<comment type="caution">
    <text evidence="10">The sequence shown here is derived from an EMBL/GenBank/DDBJ whole genome shotgun (WGS) entry which is preliminary data.</text>
</comment>
<dbReference type="Pfam" id="PF04542">
    <property type="entry name" value="Sigma70_r2"/>
    <property type="match status" value="1"/>
</dbReference>
<feature type="domain" description="RNA polymerase sigma factor 70 region 4 type 2" evidence="8">
    <location>
        <begin position="134"/>
        <end position="182"/>
    </location>
</feature>
<keyword evidence="4" id="KW-0238">DNA-binding</keyword>
<dbReference type="PANTHER" id="PTHR43133:SF8">
    <property type="entry name" value="RNA POLYMERASE SIGMA FACTOR HI_1459-RELATED"/>
    <property type="match status" value="1"/>
</dbReference>
<keyword evidence="11" id="KW-1185">Reference proteome</keyword>
<evidence type="ECO:0000256" key="6">
    <source>
        <dbReference type="SAM" id="MobiDB-lite"/>
    </source>
</evidence>
<reference evidence="10" key="1">
    <citation type="journal article" date="2018" name="Curr. Microbiol.">
        <title>Cellulosimicrobium arenosum sp. nov., Isolated from Marine Sediment Sand.</title>
        <authorList>
            <person name="Oh M."/>
            <person name="Kim J.H."/>
            <person name="Yoon J.H."/>
            <person name="Schumann P."/>
            <person name="Kim W."/>
        </authorList>
    </citation>
    <scope>NUCLEOTIDE SEQUENCE</scope>
    <source>
        <strain evidence="10">KCTC 49039</strain>
    </source>
</reference>
<feature type="region of interest" description="Disordered" evidence="6">
    <location>
        <begin position="759"/>
        <end position="782"/>
    </location>
</feature>
<keyword evidence="3" id="KW-0731">Sigma factor</keyword>
<dbReference type="PANTHER" id="PTHR43133">
    <property type="entry name" value="RNA POLYMERASE ECF-TYPE SIGMA FACTO"/>
    <property type="match status" value="1"/>
</dbReference>
<protein>
    <submittedName>
        <fullName evidence="10">Sigma-70 family RNA polymerase sigma factor</fullName>
    </submittedName>
</protein>
<evidence type="ECO:0000259" key="7">
    <source>
        <dbReference type="Pfam" id="PF04542"/>
    </source>
</evidence>
<evidence type="ECO:0000256" key="1">
    <source>
        <dbReference type="ARBA" id="ARBA00010641"/>
    </source>
</evidence>
<dbReference type="Pfam" id="PF13490">
    <property type="entry name" value="zf-HC2"/>
    <property type="match status" value="1"/>
</dbReference>
<dbReference type="GO" id="GO:0006352">
    <property type="term" value="P:DNA-templated transcription initiation"/>
    <property type="evidence" value="ECO:0007669"/>
    <property type="project" value="InterPro"/>
</dbReference>
<organism evidence="10 11">
    <name type="scientific">Cellulosimicrobium arenosum</name>
    <dbReference type="NCBI Taxonomy" id="2708133"/>
    <lineage>
        <taxon>Bacteria</taxon>
        <taxon>Bacillati</taxon>
        <taxon>Actinomycetota</taxon>
        <taxon>Actinomycetes</taxon>
        <taxon>Micrococcales</taxon>
        <taxon>Promicromonosporaceae</taxon>
        <taxon>Cellulosimicrobium</taxon>
    </lineage>
</organism>
<dbReference type="InterPro" id="IPR013324">
    <property type="entry name" value="RNA_pol_sigma_r3/r4-like"/>
</dbReference>
<dbReference type="Gene3D" id="1.10.10.1320">
    <property type="entry name" value="Anti-sigma factor, zinc-finger domain"/>
    <property type="match status" value="1"/>
</dbReference>
<sequence>MSSAQTQVWSEASSDAELISAVRAGDTAAYGALYERHAAAALTVARQYVRSRADADDVVADAFARTLGVLQNGGGPDVTFRAYLFTAVRRLSYDLVNGSRRTQPTDDDRTFENAFGPMASTEDPALAGFERSIVARAYESLPERWRAVLWYTEVENLPPAEIAPILGITANGVAALSYRAREGLRQAYLQQHLGGQPGEECQGVNPLLGSYVRGGLAKRETARVESHLDGCGECRGLVLELGDVSHGMRSVIAPLVLGVGALGLVGTALPVSGGSAVGAGATGAAGSASGGASGGGASGGGVAGGTAGGTTAGGAASGATGTGGAAAGTAATTGGVAGTAGTGAATGAGAAAGTAAVGAGASTAGGAALASAGGLAALVSAAPLASAAVALGVLTVTGLGIAGALGVFSPDEPEPAPTVQASPAPTDDTGSDDPTATDPALDPASPSNIPPQDPDAPAVTEDTATDTTADEPAATAGPDVPEAPATASGPVAAGGGVVDPPAAPAPGTPPTPQPPPPAPASLDLTLGVVDLAARVSAPLPITVQNTGGQAANDVAVDVILPAGVRVADESSSLGAAVGTALSAASLPCGAASMNDDGSSTVTCAVGKLGPSETGDVSVPVWADDGGDYTFAGSVRATGLEPVRKTFNPRSVKYYGPQLRITADYGQAGPQAFSTDNPGAATVRLTVRNSGDRDATDPTVDLQVPAGLSLLTGTDGMQKVTGGWTCAPAGGAATCVAPSGTTLGAKQDVTLPVRLVADDAGDTAGGRRTLTASGTATDPREGKGAVVAGESPVVVDVGGYWEGALEGLVGNVEAQCTAPGNADTASLVVPGFRNLTAYDDLSVTLEGAGSSATEIVKPGDEEVLKVDDGVRFAAGSARLLLSTAVAGQIFEHELDAGTFPATDCWSVPPWLTDADADVVARNVGGTVRYTAHVENVTGTAMDVRLLAPDSGPWSTVADSATVTPLRTDSTADLELDTKAASMPAATATLRQYRFHRDADGDGQGYQELLDVALPAETIAPAAPAPTVGACVFDPETDASSAPVTITLDNRASTLPVTFSVPGVQTDVEVAAGSTLDVATTVGSKGTTVRVVADGHDLDEHVVAGVDCFDWGVLDGSTTADAQWVVGKGGSTGSTVLTGTFRNPYAATTLQVSMAAGSHGTTDVVDVAPGEEATFTLGIRSRDVAAGTATFTAERARPAGPGSGTTSAAFAASTYEPSWATVAQVTAEWDGESVKLVGTLTNDTDETLDARMLGGSFGDTTPVQKIAPDQSATFEIDSRSLDLKAGSVSFRQYRYVIDKGFADTALRASYDGARYEPDWSATPTASTVCTGDLADSATLTASLRNDSPESMHVTARTPLGEADLGVVAPGATGTVELGAGALAVDAGTATFTLSREHLGQTFTHEVAADFAELDCTVVAPAATEALGAPYYDETRDHSYRAVSVVLDNSGSNVPVTFRATGHAKGSWDLAAGERRTVELGEVDWNGATYVLHASSWSHQVKVERFTAAPACYEPWQRWTGYDHSAVASDRGWNYAARNGSYNVRPGGDVFGLFWERESRCGEG</sequence>
<feature type="domain" description="RNA polymerase sigma-70 region 2" evidence="7">
    <location>
        <begin position="33"/>
        <end position="101"/>
    </location>
</feature>
<feature type="compositionally biased region" description="Pro residues" evidence="6">
    <location>
        <begin position="501"/>
        <end position="519"/>
    </location>
</feature>
<dbReference type="Gene3D" id="1.10.1740.10">
    <property type="match status" value="1"/>
</dbReference>
<dbReference type="InterPro" id="IPR013249">
    <property type="entry name" value="RNA_pol_sigma70_r4_t2"/>
</dbReference>
<dbReference type="Proteomes" id="UP000610846">
    <property type="component" value="Unassembled WGS sequence"/>
</dbReference>
<gene>
    <name evidence="10" type="ORF">IF651_12285</name>
</gene>
<dbReference type="RefSeq" id="WP_191829424.1">
    <property type="nucleotide sequence ID" value="NZ_JACYHB010000010.1"/>
</dbReference>
<comment type="similarity">
    <text evidence="1">Belongs to the sigma-70 factor family. ECF subfamily.</text>
</comment>
<evidence type="ECO:0000259" key="9">
    <source>
        <dbReference type="Pfam" id="PF13490"/>
    </source>
</evidence>
<evidence type="ECO:0000256" key="5">
    <source>
        <dbReference type="ARBA" id="ARBA00023163"/>
    </source>
</evidence>
<feature type="domain" description="Putative zinc-finger" evidence="9">
    <location>
        <begin position="201"/>
        <end position="235"/>
    </location>
</feature>
<keyword evidence="2" id="KW-0805">Transcription regulation</keyword>
<dbReference type="InterPro" id="IPR007627">
    <property type="entry name" value="RNA_pol_sigma70_r2"/>
</dbReference>
<keyword evidence="5" id="KW-0804">Transcription</keyword>
<evidence type="ECO:0000256" key="4">
    <source>
        <dbReference type="ARBA" id="ARBA00023125"/>
    </source>
</evidence>
<evidence type="ECO:0000313" key="10">
    <source>
        <dbReference type="EMBL" id="MBD8079833.1"/>
    </source>
</evidence>
<dbReference type="InterPro" id="IPR027383">
    <property type="entry name" value="Znf_put"/>
</dbReference>
<name>A0A927PDU9_9MICO</name>
<evidence type="ECO:0000256" key="3">
    <source>
        <dbReference type="ARBA" id="ARBA00023082"/>
    </source>
</evidence>
<dbReference type="Pfam" id="PF08281">
    <property type="entry name" value="Sigma70_r4_2"/>
    <property type="match status" value="1"/>
</dbReference>
<dbReference type="InterPro" id="IPR036388">
    <property type="entry name" value="WH-like_DNA-bd_sf"/>
</dbReference>
<dbReference type="SUPFAM" id="SSF88946">
    <property type="entry name" value="Sigma2 domain of RNA polymerase sigma factors"/>
    <property type="match status" value="1"/>
</dbReference>
<evidence type="ECO:0000259" key="8">
    <source>
        <dbReference type="Pfam" id="PF08281"/>
    </source>
</evidence>
<dbReference type="EMBL" id="JACYHB010000010">
    <property type="protein sequence ID" value="MBD8079833.1"/>
    <property type="molecule type" value="Genomic_DNA"/>
</dbReference>
<accession>A0A927PDU9</accession>
<dbReference type="GO" id="GO:0016987">
    <property type="term" value="F:sigma factor activity"/>
    <property type="evidence" value="ECO:0007669"/>
    <property type="project" value="UniProtKB-KW"/>
</dbReference>
<proteinExistence type="inferred from homology"/>